<dbReference type="EMBL" id="CP053892">
    <property type="protein sequence ID" value="QKG27142.1"/>
    <property type="molecule type" value="Genomic_DNA"/>
</dbReference>
<feature type="compositionally biased region" description="Low complexity" evidence="1">
    <location>
        <begin position="49"/>
        <end position="58"/>
    </location>
</feature>
<keyword evidence="3" id="KW-1185">Reference proteome</keyword>
<dbReference type="Proteomes" id="UP000501240">
    <property type="component" value="Chromosome"/>
</dbReference>
<organism evidence="2 3">
    <name type="scientific">Actinomadura verrucosospora</name>
    <dbReference type="NCBI Taxonomy" id="46165"/>
    <lineage>
        <taxon>Bacteria</taxon>
        <taxon>Bacillati</taxon>
        <taxon>Actinomycetota</taxon>
        <taxon>Actinomycetes</taxon>
        <taxon>Streptosporangiales</taxon>
        <taxon>Thermomonosporaceae</taxon>
        <taxon>Actinomadura</taxon>
    </lineage>
</organism>
<dbReference type="GO" id="GO:0051213">
    <property type="term" value="F:dioxygenase activity"/>
    <property type="evidence" value="ECO:0007669"/>
    <property type="project" value="UniProtKB-KW"/>
</dbReference>
<reference evidence="2 3" key="1">
    <citation type="submission" date="2020-05" db="EMBL/GenBank/DDBJ databases">
        <title>Actinomadura verrucosospora NRRL-B18236 (PFL_A860) Genome sequencing and assembly.</title>
        <authorList>
            <person name="Samborskyy M."/>
        </authorList>
    </citation>
    <scope>NUCLEOTIDE SEQUENCE [LARGE SCALE GENOMIC DNA]</scope>
    <source>
        <strain evidence="2 3">NRRL:B18236</strain>
    </source>
</reference>
<feature type="region of interest" description="Disordered" evidence="1">
    <location>
        <begin position="49"/>
        <end position="80"/>
    </location>
</feature>
<gene>
    <name evidence="2" type="ORF">ACTIVE_8795</name>
</gene>
<dbReference type="AlphaFoldDB" id="A0A7D3ZV79"/>
<sequence length="80" mass="8459">MTISARLFAVTLDCPDPLLLARFYQGFLGGRILSANDDFVCWPATATSALTSSASPTTNRRPGRTPAHRADSTSTSASPT</sequence>
<keyword evidence="2" id="KW-0223">Dioxygenase</keyword>
<name>A0A7D3ZV79_ACTVE</name>
<accession>A0A7D3ZV79</accession>
<evidence type="ECO:0000256" key="1">
    <source>
        <dbReference type="SAM" id="MobiDB-lite"/>
    </source>
</evidence>
<protein>
    <submittedName>
        <fullName evidence="2">Glyoxalase/bleomycin resistance protein/dioxygenase</fullName>
    </submittedName>
</protein>
<keyword evidence="2" id="KW-0560">Oxidoreductase</keyword>
<evidence type="ECO:0000313" key="2">
    <source>
        <dbReference type="EMBL" id="QKG27142.1"/>
    </source>
</evidence>
<evidence type="ECO:0000313" key="3">
    <source>
        <dbReference type="Proteomes" id="UP000501240"/>
    </source>
</evidence>
<proteinExistence type="predicted"/>